<dbReference type="EMBL" id="JAUSUZ010000001">
    <property type="protein sequence ID" value="MDQ0371198.1"/>
    <property type="molecule type" value="Genomic_DNA"/>
</dbReference>
<sequence>MTLSPRALMSLLVNGAKAVDVVTTALETGLLDALEPGPVSRLREVGFCTALLAETGFIDVEVLPGVWELVVARKPG</sequence>
<dbReference type="Proteomes" id="UP001240236">
    <property type="component" value="Unassembled WGS sequence"/>
</dbReference>
<name>A0AAE3W7C3_9ACTN</name>
<reference evidence="1 2" key="1">
    <citation type="submission" date="2023-07" db="EMBL/GenBank/DDBJ databases">
        <title>Sequencing the genomes of 1000 actinobacteria strains.</title>
        <authorList>
            <person name="Klenk H.-P."/>
        </authorList>
    </citation>
    <scope>NUCLEOTIDE SEQUENCE [LARGE SCALE GENOMIC DNA]</scope>
    <source>
        <strain evidence="1 2">DSM 44709</strain>
    </source>
</reference>
<evidence type="ECO:0000313" key="2">
    <source>
        <dbReference type="Proteomes" id="UP001240236"/>
    </source>
</evidence>
<protein>
    <submittedName>
        <fullName evidence="1">Uncharacterized protein</fullName>
    </submittedName>
</protein>
<proteinExistence type="predicted"/>
<accession>A0AAE3W7C3</accession>
<dbReference type="AlphaFoldDB" id="A0AAE3W7C3"/>
<gene>
    <name evidence="1" type="ORF">J2S42_007867</name>
</gene>
<organism evidence="1 2">
    <name type="scientific">Catenuloplanes indicus</name>
    <dbReference type="NCBI Taxonomy" id="137267"/>
    <lineage>
        <taxon>Bacteria</taxon>
        <taxon>Bacillati</taxon>
        <taxon>Actinomycetota</taxon>
        <taxon>Actinomycetes</taxon>
        <taxon>Micromonosporales</taxon>
        <taxon>Micromonosporaceae</taxon>
        <taxon>Catenuloplanes</taxon>
    </lineage>
</organism>
<comment type="caution">
    <text evidence="1">The sequence shown here is derived from an EMBL/GenBank/DDBJ whole genome shotgun (WGS) entry which is preliminary data.</text>
</comment>
<keyword evidence="2" id="KW-1185">Reference proteome</keyword>
<evidence type="ECO:0000313" key="1">
    <source>
        <dbReference type="EMBL" id="MDQ0371198.1"/>
    </source>
</evidence>